<feature type="region of interest" description="Disordered" evidence="1">
    <location>
        <begin position="1"/>
        <end position="65"/>
    </location>
</feature>
<dbReference type="EMBL" id="NNAY01000018">
    <property type="protein sequence ID" value="OXU31903.1"/>
    <property type="molecule type" value="Genomic_DNA"/>
</dbReference>
<proteinExistence type="predicted"/>
<dbReference type="AlphaFoldDB" id="A0A232FMU7"/>
<organism evidence="2 3">
    <name type="scientific">Trichomalopsis sarcophagae</name>
    <dbReference type="NCBI Taxonomy" id="543379"/>
    <lineage>
        <taxon>Eukaryota</taxon>
        <taxon>Metazoa</taxon>
        <taxon>Ecdysozoa</taxon>
        <taxon>Arthropoda</taxon>
        <taxon>Hexapoda</taxon>
        <taxon>Insecta</taxon>
        <taxon>Pterygota</taxon>
        <taxon>Neoptera</taxon>
        <taxon>Endopterygota</taxon>
        <taxon>Hymenoptera</taxon>
        <taxon>Apocrita</taxon>
        <taxon>Proctotrupomorpha</taxon>
        <taxon>Chalcidoidea</taxon>
        <taxon>Pteromalidae</taxon>
        <taxon>Pteromalinae</taxon>
        <taxon>Trichomalopsis</taxon>
    </lineage>
</organism>
<evidence type="ECO:0000313" key="3">
    <source>
        <dbReference type="Proteomes" id="UP000215335"/>
    </source>
</evidence>
<gene>
    <name evidence="2" type="ORF">TSAR_003848</name>
</gene>
<dbReference type="Proteomes" id="UP000215335">
    <property type="component" value="Unassembled WGS sequence"/>
</dbReference>
<evidence type="ECO:0000313" key="2">
    <source>
        <dbReference type="EMBL" id="OXU31903.1"/>
    </source>
</evidence>
<accession>A0A232FMU7</accession>
<comment type="caution">
    <text evidence="2">The sequence shown here is derived from an EMBL/GenBank/DDBJ whole genome shotgun (WGS) entry which is preliminary data.</text>
</comment>
<name>A0A232FMU7_9HYME</name>
<evidence type="ECO:0000256" key="1">
    <source>
        <dbReference type="SAM" id="MobiDB-lite"/>
    </source>
</evidence>
<reference evidence="2 3" key="1">
    <citation type="journal article" date="2017" name="Curr. Biol.">
        <title>The Evolution of Venom by Co-option of Single-Copy Genes.</title>
        <authorList>
            <person name="Martinson E.O."/>
            <person name="Mrinalini"/>
            <person name="Kelkar Y.D."/>
            <person name="Chang C.H."/>
            <person name="Werren J.H."/>
        </authorList>
    </citation>
    <scope>NUCLEOTIDE SEQUENCE [LARGE SCALE GENOMIC DNA]</scope>
    <source>
        <strain evidence="2 3">Alberta</strain>
        <tissue evidence="2">Whole body</tissue>
    </source>
</reference>
<sequence>MSKRHELLFQRMSKLAEKTIRDPNEKEASKSRDSGQRTEASRHNREEETKLQKTDEEMESLRLDEAGGGAVAVAVAAVVDDEREKPKKNGTDTKVGIFDVGKYFKDKKIKERELTRKKYKGLPPKCKVCGCRGVRNERECHNYDKHYLLEKK</sequence>
<protein>
    <submittedName>
        <fullName evidence="2">Uncharacterized protein</fullName>
    </submittedName>
</protein>
<keyword evidence="3" id="KW-1185">Reference proteome</keyword>